<protein>
    <submittedName>
        <fullName evidence="2">DUF599 domain-containing protein</fullName>
    </submittedName>
</protein>
<sequence>MRLDLLQVDFLAPLFLVGAWTGYALYADGGRRQTLMARMRDYRLAWMRQMMVRDNRIVDTQITSLLVQNISFFASSAILLIGGLVAILGAREQAMAIIADIPLAAATPAGLWEIKVLLLALIFVYAFFKFTWSLRQFNYVAILIGATPPPEEAGSQSMTWHIERTASVASRAADHFNKAMRAYYFGLAALSWFVHPWLLVAATLWVLVVNWRREFRSHSYMLLGEAGEPVDGPQGRPDQQESP</sequence>
<keyword evidence="1" id="KW-0472">Membrane</keyword>
<dbReference type="Pfam" id="PF04654">
    <property type="entry name" value="DUF599"/>
    <property type="match status" value="1"/>
</dbReference>
<name>A0AAP3XQM2_9PROT</name>
<feature type="transmembrane region" description="Helical" evidence="1">
    <location>
        <begin position="110"/>
        <end position="128"/>
    </location>
</feature>
<dbReference type="PANTHER" id="PTHR31881:SF6">
    <property type="entry name" value="OS09G0494600 PROTEIN"/>
    <property type="match status" value="1"/>
</dbReference>
<comment type="caution">
    <text evidence="2">The sequence shown here is derived from an EMBL/GenBank/DDBJ whole genome shotgun (WGS) entry which is preliminary data.</text>
</comment>
<dbReference type="AlphaFoldDB" id="A0AAP3XQM2"/>
<feature type="transmembrane region" description="Helical" evidence="1">
    <location>
        <begin position="182"/>
        <end position="208"/>
    </location>
</feature>
<dbReference type="Proteomes" id="UP001301140">
    <property type="component" value="Unassembled WGS sequence"/>
</dbReference>
<evidence type="ECO:0000313" key="2">
    <source>
        <dbReference type="EMBL" id="MDF1585072.1"/>
    </source>
</evidence>
<dbReference type="PANTHER" id="PTHR31881">
    <property type="match status" value="1"/>
</dbReference>
<evidence type="ECO:0000313" key="3">
    <source>
        <dbReference type="Proteomes" id="UP001301140"/>
    </source>
</evidence>
<organism evidence="2 3">
    <name type="scientific">Marinimicrococcus flavescens</name>
    <dbReference type="NCBI Taxonomy" id="3031815"/>
    <lineage>
        <taxon>Bacteria</taxon>
        <taxon>Pseudomonadati</taxon>
        <taxon>Pseudomonadota</taxon>
        <taxon>Alphaproteobacteria</taxon>
        <taxon>Geminicoccales</taxon>
        <taxon>Geminicoccaceae</taxon>
        <taxon>Marinimicrococcus</taxon>
    </lineage>
</organism>
<gene>
    <name evidence="2" type="ORF">PZ740_01580</name>
</gene>
<dbReference type="EMBL" id="JARGEQ010000008">
    <property type="protein sequence ID" value="MDF1585072.1"/>
    <property type="molecule type" value="Genomic_DNA"/>
</dbReference>
<feature type="transmembrane region" description="Helical" evidence="1">
    <location>
        <begin position="6"/>
        <end position="26"/>
    </location>
</feature>
<keyword evidence="3" id="KW-1185">Reference proteome</keyword>
<dbReference type="InterPro" id="IPR006747">
    <property type="entry name" value="DUF599"/>
</dbReference>
<reference evidence="2 3" key="1">
    <citation type="submission" date="2023-03" db="EMBL/GenBank/DDBJ databases">
        <title>YIM 152171 draft genome.</title>
        <authorList>
            <person name="Yang Z."/>
        </authorList>
    </citation>
    <scope>NUCLEOTIDE SEQUENCE [LARGE SCALE GENOMIC DNA]</scope>
    <source>
        <strain evidence="2 3">YIM 152171</strain>
    </source>
</reference>
<evidence type="ECO:0000256" key="1">
    <source>
        <dbReference type="SAM" id="Phobius"/>
    </source>
</evidence>
<keyword evidence="1" id="KW-1133">Transmembrane helix</keyword>
<keyword evidence="1" id="KW-0812">Transmembrane</keyword>
<feature type="transmembrane region" description="Helical" evidence="1">
    <location>
        <begin position="70"/>
        <end position="90"/>
    </location>
</feature>
<accession>A0AAP3XQM2</accession>
<proteinExistence type="predicted"/>
<dbReference type="RefSeq" id="WP_327787570.1">
    <property type="nucleotide sequence ID" value="NZ_JARGEQ010000008.1"/>
</dbReference>